<dbReference type="EMBL" id="CM010723">
    <property type="protein sequence ID" value="RZC76801.1"/>
    <property type="molecule type" value="Genomic_DNA"/>
</dbReference>
<dbReference type="PANTHER" id="PTHR46033:SF8">
    <property type="entry name" value="PROTEIN MAINTENANCE OF MERISTEMS-LIKE"/>
    <property type="match status" value="1"/>
</dbReference>
<reference evidence="1 2" key="1">
    <citation type="journal article" date="2018" name="Science">
        <title>The opium poppy genome and morphinan production.</title>
        <authorList>
            <person name="Guo L."/>
            <person name="Winzer T."/>
            <person name="Yang X."/>
            <person name="Li Y."/>
            <person name="Ning Z."/>
            <person name="He Z."/>
            <person name="Teodor R."/>
            <person name="Lu Y."/>
            <person name="Bowser T.A."/>
            <person name="Graham I.A."/>
            <person name="Ye K."/>
        </authorList>
    </citation>
    <scope>NUCLEOTIDE SEQUENCE [LARGE SCALE GENOMIC DNA]</scope>
    <source>
        <strain evidence="2">cv. HN1</strain>
        <tissue evidence="1">Leaves</tissue>
    </source>
</reference>
<name>A0A4Y7KXJ5_PAPSO</name>
<dbReference type="PANTHER" id="PTHR46033">
    <property type="entry name" value="PROTEIN MAIN-LIKE 2"/>
    <property type="match status" value="1"/>
</dbReference>
<dbReference type="AlphaFoldDB" id="A0A4Y7KXJ5"/>
<keyword evidence="2" id="KW-1185">Reference proteome</keyword>
<evidence type="ECO:0008006" key="3">
    <source>
        <dbReference type="Google" id="ProtNLM"/>
    </source>
</evidence>
<dbReference type="Proteomes" id="UP000316621">
    <property type="component" value="Chromosome 9"/>
</dbReference>
<protein>
    <recommendedName>
        <fullName evidence="3">Aminotransferase-like plant mobile domain-containing protein</fullName>
    </recommendedName>
</protein>
<evidence type="ECO:0000313" key="2">
    <source>
        <dbReference type="Proteomes" id="UP000316621"/>
    </source>
</evidence>
<proteinExistence type="predicted"/>
<evidence type="ECO:0000313" key="1">
    <source>
        <dbReference type="EMBL" id="RZC76801.1"/>
    </source>
</evidence>
<dbReference type="Gramene" id="RZC76801">
    <property type="protein sequence ID" value="RZC76801"/>
    <property type="gene ID" value="C5167_000929"/>
</dbReference>
<accession>A0A4Y7KXJ5</accession>
<sequence length="406" mass="46825">MSEVTGVALGESMAMPSSEILSRKHFYDIVVKDNPHSLNVLQRCGFSSMFEFNLCCADFKLTEALMERWWKKTMSFHFPEFELGITPLDFVRLTGIPIGGGRKLPTIPVGLKKRHYIGYDSTYLSCVKENHGARTAAYEQAVRERRKGDKVGVWDSSASVIPISFLVHYINSRENQNNEGNFHNLDEYDWGSAALGNLYDCLDRWTTSDRDEMGRMWNIVEYWKDNHRGQVDRFKHSISVARHQIDMRTGDAVIWQPWRDDEYSGYPEGERLSVYLGERFVRQIKGDIVIPCDPPDLDSVQAIDVHPVVHYWLPCDAEMYSACTRVCRPSRPPPDMMSQSYADYPEDESVSELPVVDWRVPVYMNGELTDWVVSRPTSYPYNFDHVTAGRVRGFVEQAFRATHVYQ</sequence>
<organism evidence="1 2">
    <name type="scientific">Papaver somniferum</name>
    <name type="common">Opium poppy</name>
    <dbReference type="NCBI Taxonomy" id="3469"/>
    <lineage>
        <taxon>Eukaryota</taxon>
        <taxon>Viridiplantae</taxon>
        <taxon>Streptophyta</taxon>
        <taxon>Embryophyta</taxon>
        <taxon>Tracheophyta</taxon>
        <taxon>Spermatophyta</taxon>
        <taxon>Magnoliopsida</taxon>
        <taxon>Ranunculales</taxon>
        <taxon>Papaveraceae</taxon>
        <taxon>Papaveroideae</taxon>
        <taxon>Papaver</taxon>
    </lineage>
</organism>
<dbReference type="InterPro" id="IPR044824">
    <property type="entry name" value="MAIN-like"/>
</dbReference>
<dbReference type="GO" id="GO:0010073">
    <property type="term" value="P:meristem maintenance"/>
    <property type="evidence" value="ECO:0007669"/>
    <property type="project" value="InterPro"/>
</dbReference>
<gene>
    <name evidence="1" type="ORF">C5167_000929</name>
</gene>